<accession>A0A7I9ZHW5</accession>
<dbReference type="EMBL" id="BLLB01000002">
    <property type="protein sequence ID" value="GFH00413.1"/>
    <property type="molecule type" value="Genomic_DNA"/>
</dbReference>
<dbReference type="PANTHER" id="PTHR34853">
    <property type="match status" value="1"/>
</dbReference>
<evidence type="ECO:0000313" key="2">
    <source>
        <dbReference type="EMBL" id="GFH00413.1"/>
    </source>
</evidence>
<keyword evidence="1" id="KW-0812">Transmembrane</keyword>
<keyword evidence="1" id="KW-1133">Transmembrane helix</keyword>
<dbReference type="GO" id="GO:0016042">
    <property type="term" value="P:lipid catabolic process"/>
    <property type="evidence" value="ECO:0007669"/>
    <property type="project" value="InterPro"/>
</dbReference>
<evidence type="ECO:0000313" key="3">
    <source>
        <dbReference type="Proteomes" id="UP000465304"/>
    </source>
</evidence>
<dbReference type="AlphaFoldDB" id="A0A7I9ZHW5"/>
<dbReference type="Proteomes" id="UP000465304">
    <property type="component" value="Unassembled WGS sequence"/>
</dbReference>
<reference evidence="2 3" key="1">
    <citation type="journal article" date="2019" name="Emerg. Microbes Infect.">
        <title>Comprehensive subspecies identification of 175 nontuberculous mycobacteria species based on 7547 genomic profiles.</title>
        <authorList>
            <person name="Matsumoto Y."/>
            <person name="Kinjo T."/>
            <person name="Motooka D."/>
            <person name="Nabeya D."/>
            <person name="Jung N."/>
            <person name="Uechi K."/>
            <person name="Horii T."/>
            <person name="Iida T."/>
            <person name="Fujita J."/>
            <person name="Nakamura S."/>
        </authorList>
    </citation>
    <scope>NUCLEOTIDE SEQUENCE [LARGE SCALE GENOMIC DNA]</scope>
    <source>
        <strain evidence="2 3">JCM 30996</strain>
    </source>
</reference>
<gene>
    <name evidence="2" type="ORF">MHIP_08960</name>
</gene>
<dbReference type="PIRSF" id="PIRSF029171">
    <property type="entry name" value="Esterase_LipA"/>
    <property type="match status" value="1"/>
</dbReference>
<feature type="transmembrane region" description="Helical" evidence="1">
    <location>
        <begin position="12"/>
        <end position="32"/>
    </location>
</feature>
<comment type="caution">
    <text evidence="2">The sequence shown here is derived from an EMBL/GenBank/DDBJ whole genome shotgun (WGS) entry which is preliminary data.</text>
</comment>
<dbReference type="Pfam" id="PF03583">
    <property type="entry name" value="LIP"/>
    <property type="match status" value="1"/>
</dbReference>
<dbReference type="Gene3D" id="3.40.50.1820">
    <property type="entry name" value="alpha/beta hydrolase"/>
    <property type="match status" value="1"/>
</dbReference>
<protein>
    <submittedName>
        <fullName evidence="2">Secretory lipase family protein</fullName>
    </submittedName>
</protein>
<dbReference type="GO" id="GO:0004806">
    <property type="term" value="F:triacylglycerol lipase activity"/>
    <property type="evidence" value="ECO:0007669"/>
    <property type="project" value="InterPro"/>
</dbReference>
<dbReference type="InterPro" id="IPR029058">
    <property type="entry name" value="AB_hydrolase_fold"/>
</dbReference>
<organism evidence="2 3">
    <name type="scientific">Mycolicibacterium hippocampi</name>
    <dbReference type="NCBI Taxonomy" id="659824"/>
    <lineage>
        <taxon>Bacteria</taxon>
        <taxon>Bacillati</taxon>
        <taxon>Actinomycetota</taxon>
        <taxon>Actinomycetes</taxon>
        <taxon>Mycobacteriales</taxon>
        <taxon>Mycobacteriaceae</taxon>
        <taxon>Mycolicibacterium</taxon>
    </lineage>
</organism>
<name>A0A7I9ZHW5_9MYCO</name>
<dbReference type="PANTHER" id="PTHR34853:SF1">
    <property type="entry name" value="LIPASE 5"/>
    <property type="match status" value="1"/>
</dbReference>
<dbReference type="Gene3D" id="1.10.260.130">
    <property type="match status" value="1"/>
</dbReference>
<keyword evidence="3" id="KW-1185">Reference proteome</keyword>
<sequence>MVIPLSLCYCPVVNRFGVLVVIISVSLVIGCLPTGLARADDWYPYYNEDEYTEFYTPPNPLPDVEPGELIRTEPSRLVLEPSGQLGAIQAAGTRIMYRSADAHGKPNVVTGTYFEPFAPWPGQGPRPLIVYGPGTQGQGDQCAPSRQFNQGIHWSPYLDVMLNYEMGFVETLVRRGFAIVMTDYEGLGTLGVTHTYVNRLSQGHAMLDAARAARKLPDTSLTPGGPVAFWGYSQGGGAAASAAELAPSYAPELDIVGTYAGAPPADLAALLPYADGSALVGVIGYALNSVFQSYPEAAPKIRALLTPRGQDFVDKTKNQCVGESVIKFMFRHLQPYFNHPIPEMLADPQFRGLLDLQKLGTLKPNAPVLINSNRYDPLVPYEPAAQLGRDWCAKGSDIEFRTNEGPPIFNKLVINHALPMVVDGEPAMQWIADRFNGLPTTPNCGHF</sequence>
<keyword evidence="1" id="KW-0472">Membrane</keyword>
<evidence type="ECO:0000256" key="1">
    <source>
        <dbReference type="SAM" id="Phobius"/>
    </source>
</evidence>
<dbReference type="InterPro" id="IPR005152">
    <property type="entry name" value="Lipase_secreted"/>
</dbReference>
<dbReference type="SUPFAM" id="SSF53474">
    <property type="entry name" value="alpha/beta-Hydrolases"/>
    <property type="match status" value="1"/>
</dbReference>
<proteinExistence type="predicted"/>